<organism evidence="3 4">
    <name type="scientific">Comamonas koreensis</name>
    <dbReference type="NCBI Taxonomy" id="160825"/>
    <lineage>
        <taxon>Bacteria</taxon>
        <taxon>Pseudomonadati</taxon>
        <taxon>Pseudomonadota</taxon>
        <taxon>Betaproteobacteria</taxon>
        <taxon>Burkholderiales</taxon>
        <taxon>Comamonadaceae</taxon>
        <taxon>Comamonas</taxon>
    </lineage>
</organism>
<feature type="chain" id="PRO_5043341345" evidence="2">
    <location>
        <begin position="30"/>
        <end position="331"/>
    </location>
</feature>
<gene>
    <name evidence="3" type="ORF">LPW39_15095</name>
</gene>
<comment type="caution">
    <text evidence="3">The sequence shown here is derived from an EMBL/GenBank/DDBJ whole genome shotgun (WGS) entry which is preliminary data.</text>
</comment>
<accession>A0AAW4XXW8</accession>
<proteinExistence type="inferred from homology"/>
<reference evidence="3 4" key="1">
    <citation type="submission" date="2021-11" db="EMBL/GenBank/DDBJ databases">
        <title>Genome sequence.</title>
        <authorList>
            <person name="Sun Q."/>
        </authorList>
    </citation>
    <scope>NUCLEOTIDE SEQUENCE [LARGE SCALE GENOMIC DNA]</scope>
    <source>
        <strain evidence="3 4">KCTC 12005</strain>
    </source>
</reference>
<dbReference type="CDD" id="cd13578">
    <property type="entry name" value="PBP2_Bug27"/>
    <property type="match status" value="1"/>
</dbReference>
<dbReference type="InterPro" id="IPR042100">
    <property type="entry name" value="Bug_dom1"/>
</dbReference>
<dbReference type="PANTHER" id="PTHR42928">
    <property type="entry name" value="TRICARBOXYLATE-BINDING PROTEIN"/>
    <property type="match status" value="1"/>
</dbReference>
<dbReference type="PANTHER" id="PTHR42928:SF5">
    <property type="entry name" value="BLR1237 PROTEIN"/>
    <property type="match status" value="1"/>
</dbReference>
<dbReference type="RefSeq" id="WP_230776730.1">
    <property type="nucleotide sequence ID" value="NZ_JAJNCT010000020.1"/>
</dbReference>
<evidence type="ECO:0000313" key="3">
    <source>
        <dbReference type="EMBL" id="MCD2166449.1"/>
    </source>
</evidence>
<dbReference type="PIRSF" id="PIRSF017082">
    <property type="entry name" value="YflP"/>
    <property type="match status" value="1"/>
</dbReference>
<comment type="similarity">
    <text evidence="1">Belongs to the UPF0065 (bug) family.</text>
</comment>
<dbReference type="Gene3D" id="3.40.190.150">
    <property type="entry name" value="Bordetella uptake gene, domain 1"/>
    <property type="match status" value="1"/>
</dbReference>
<dbReference type="EMBL" id="JAJNCT010000020">
    <property type="protein sequence ID" value="MCD2166449.1"/>
    <property type="molecule type" value="Genomic_DNA"/>
</dbReference>
<keyword evidence="4" id="KW-1185">Reference proteome</keyword>
<dbReference type="Gene3D" id="3.40.190.10">
    <property type="entry name" value="Periplasmic binding protein-like II"/>
    <property type="match status" value="1"/>
</dbReference>
<feature type="signal peptide" evidence="2">
    <location>
        <begin position="1"/>
        <end position="29"/>
    </location>
</feature>
<protein>
    <submittedName>
        <fullName evidence="3">Tripartite tricarboxylate transporter substrate binding protein</fullName>
    </submittedName>
</protein>
<dbReference type="Pfam" id="PF03401">
    <property type="entry name" value="TctC"/>
    <property type="match status" value="1"/>
</dbReference>
<evidence type="ECO:0000256" key="1">
    <source>
        <dbReference type="ARBA" id="ARBA00006987"/>
    </source>
</evidence>
<evidence type="ECO:0000256" key="2">
    <source>
        <dbReference type="SAM" id="SignalP"/>
    </source>
</evidence>
<dbReference type="SUPFAM" id="SSF53850">
    <property type="entry name" value="Periplasmic binding protein-like II"/>
    <property type="match status" value="1"/>
</dbReference>
<evidence type="ECO:0000313" key="4">
    <source>
        <dbReference type="Proteomes" id="UP001199260"/>
    </source>
</evidence>
<name>A0AAW4XXW8_9BURK</name>
<dbReference type="InterPro" id="IPR005064">
    <property type="entry name" value="BUG"/>
</dbReference>
<sequence length="331" mass="34449">MHPTRPFTRRTALAMALASLTSGALPALAQTKPAGHDKALRVILPLSAGSGADGAIRAISTPISKVLGQTLVIENLPGAGGITGTAQIVRAAKDGDTIGIVSNNHVVNPSLYKNMPFDSIKDIAPITIIGTTPFVLVANPKVPARTVQELIAHAKAHPGTLNYGSSGNGTILHLGAAMFVEQAQIDVPHIPYKGTGQLMNDLLSGQVQLGVVAVAPAMAHIKAGNLRAIGITSAKRSASLPDVPTIAEQGLPQYELDGWIAAIAPAGVPKAEMDRLYQGFVQGIASPEAREALIAQGYEIQLTPPDVATRFMASEKLRMQAAVKAAQVKMD</sequence>
<dbReference type="AlphaFoldDB" id="A0AAW4XXW8"/>
<keyword evidence="2" id="KW-0732">Signal</keyword>
<dbReference type="Proteomes" id="UP001199260">
    <property type="component" value="Unassembled WGS sequence"/>
</dbReference>